<protein>
    <submittedName>
        <fullName evidence="1">PEBP family protein</fullName>
    </submittedName>
</protein>
<proteinExistence type="predicted"/>
<sequence length="155" mass="16910">MPFSLISPAFDNRADVPLRYTCSGENLSPAFAWSGAPDGTKSFALVCSDPDAPLGTFFHWAVFDIPADRHGLDEALPPQAELPGGLRQVENSFGRLGYGGPCPPKGHGLHHYHFRLYALDAARLALDEPAHCREVEAEARRHSLGMAELVGLFER</sequence>
<keyword evidence="2" id="KW-1185">Reference proteome</keyword>
<dbReference type="PANTHER" id="PTHR30289:SF1">
    <property type="entry name" value="PEBP (PHOSPHATIDYLETHANOLAMINE-BINDING PROTEIN) FAMILY PROTEIN"/>
    <property type="match status" value="1"/>
</dbReference>
<name>A0A512HFV2_9HYPH</name>
<dbReference type="PANTHER" id="PTHR30289">
    <property type="entry name" value="UNCHARACTERIZED PROTEIN YBCL-RELATED"/>
    <property type="match status" value="1"/>
</dbReference>
<dbReference type="NCBIfam" id="TIGR00481">
    <property type="entry name" value="YbhB/YbcL family Raf kinase inhibitor-like protein"/>
    <property type="match status" value="1"/>
</dbReference>
<dbReference type="InterPro" id="IPR005247">
    <property type="entry name" value="YbhB_YbcL/LppC-like"/>
</dbReference>
<accession>A0A512HFV2</accession>
<dbReference type="AlphaFoldDB" id="A0A512HFV2"/>
<reference evidence="1 2" key="1">
    <citation type="submission" date="2019-07" db="EMBL/GenBank/DDBJ databases">
        <title>Whole genome shotgun sequence of Rhizobium naphthalenivorans NBRC 107585.</title>
        <authorList>
            <person name="Hosoyama A."/>
            <person name="Uohara A."/>
            <person name="Ohji S."/>
            <person name="Ichikawa N."/>
        </authorList>
    </citation>
    <scope>NUCLEOTIDE SEQUENCE [LARGE SCALE GENOMIC DNA]</scope>
    <source>
        <strain evidence="1 2">NBRC 107585</strain>
    </source>
</reference>
<dbReference type="RefSeq" id="WP_147179112.1">
    <property type="nucleotide sequence ID" value="NZ_BJZP01000004.1"/>
</dbReference>
<comment type="caution">
    <text evidence="1">The sequence shown here is derived from an EMBL/GenBank/DDBJ whole genome shotgun (WGS) entry which is preliminary data.</text>
</comment>
<dbReference type="SUPFAM" id="SSF49777">
    <property type="entry name" value="PEBP-like"/>
    <property type="match status" value="1"/>
</dbReference>
<dbReference type="InterPro" id="IPR036610">
    <property type="entry name" value="PEBP-like_sf"/>
</dbReference>
<dbReference type="Gene3D" id="3.90.280.10">
    <property type="entry name" value="PEBP-like"/>
    <property type="match status" value="1"/>
</dbReference>
<gene>
    <name evidence="1" type="ORF">RNA01_12680</name>
</gene>
<evidence type="ECO:0000313" key="2">
    <source>
        <dbReference type="Proteomes" id="UP000321717"/>
    </source>
</evidence>
<dbReference type="Proteomes" id="UP000321717">
    <property type="component" value="Unassembled WGS sequence"/>
</dbReference>
<dbReference type="CDD" id="cd00865">
    <property type="entry name" value="PEBP_bact_arch"/>
    <property type="match status" value="1"/>
</dbReference>
<dbReference type="InterPro" id="IPR008914">
    <property type="entry name" value="PEBP"/>
</dbReference>
<dbReference type="Pfam" id="PF01161">
    <property type="entry name" value="PBP"/>
    <property type="match status" value="1"/>
</dbReference>
<dbReference type="OrthoDB" id="9797506at2"/>
<organism evidence="1 2">
    <name type="scientific">Ciceribacter naphthalenivorans</name>
    <dbReference type="NCBI Taxonomy" id="1118451"/>
    <lineage>
        <taxon>Bacteria</taxon>
        <taxon>Pseudomonadati</taxon>
        <taxon>Pseudomonadota</taxon>
        <taxon>Alphaproteobacteria</taxon>
        <taxon>Hyphomicrobiales</taxon>
        <taxon>Rhizobiaceae</taxon>
        <taxon>Ciceribacter</taxon>
    </lineage>
</organism>
<dbReference type="EMBL" id="BJZP01000004">
    <property type="protein sequence ID" value="GEO84336.1"/>
    <property type="molecule type" value="Genomic_DNA"/>
</dbReference>
<evidence type="ECO:0000313" key="1">
    <source>
        <dbReference type="EMBL" id="GEO84336.1"/>
    </source>
</evidence>